<dbReference type="InterPro" id="IPR003598">
    <property type="entry name" value="Ig_sub2"/>
</dbReference>
<dbReference type="OMA" id="CMATNKY"/>
<proteinExistence type="predicted"/>
<evidence type="ECO:0000259" key="2">
    <source>
        <dbReference type="PROSITE" id="PS50835"/>
    </source>
</evidence>
<dbReference type="InterPro" id="IPR003599">
    <property type="entry name" value="Ig_sub"/>
</dbReference>
<reference evidence="3" key="1">
    <citation type="submission" date="2025-08" db="UniProtKB">
        <authorList>
            <consortium name="Ensembl"/>
        </authorList>
    </citation>
    <scope>IDENTIFICATION</scope>
</reference>
<dbReference type="Gene3D" id="2.60.40.10">
    <property type="entry name" value="Immunoglobulins"/>
    <property type="match status" value="3"/>
</dbReference>
<organism evidence="3 4">
    <name type="scientific">Seriola dumerili</name>
    <name type="common">Greater amberjack</name>
    <name type="synonym">Caranx dumerili</name>
    <dbReference type="NCBI Taxonomy" id="41447"/>
    <lineage>
        <taxon>Eukaryota</taxon>
        <taxon>Metazoa</taxon>
        <taxon>Chordata</taxon>
        <taxon>Craniata</taxon>
        <taxon>Vertebrata</taxon>
        <taxon>Euteleostomi</taxon>
        <taxon>Actinopterygii</taxon>
        <taxon>Neopterygii</taxon>
        <taxon>Teleostei</taxon>
        <taxon>Neoteleostei</taxon>
        <taxon>Acanthomorphata</taxon>
        <taxon>Carangaria</taxon>
        <taxon>Carangiformes</taxon>
        <taxon>Carangidae</taxon>
        <taxon>Seriola</taxon>
    </lineage>
</organism>
<dbReference type="SUPFAM" id="SSF48726">
    <property type="entry name" value="Immunoglobulin"/>
    <property type="match status" value="3"/>
</dbReference>
<dbReference type="PROSITE" id="PS50835">
    <property type="entry name" value="IG_LIKE"/>
    <property type="match status" value="2"/>
</dbReference>
<keyword evidence="4" id="KW-1185">Reference proteome</keyword>
<sequence length="372" mass="41339">MNTFISGILCKEWKVDYQLKNICAVKGSSVVIPCSFDHPYNKKVQSVMWGHERNNFYEGPFIFNSKSVDNTSRFQYIGDTINNCSFRVDQVEHNDTGKYVFRFEMNLPDDKWTGIGGSKLDIVGKFVLFLKQNRVTLVTKTNGNGTMKEGDSVNLTCINSCNGGDLSSAFTWFKNGKAISEGRALYLSNISSTTSGNYTCSITTHKGTSSETLKYGPKNTSGSARPSTEVEASSKITLTCSSYANPPVENYTWFKIVDRDTGVVSVGNKFELHFRVVSPAVDGQYFCSATNKHGSQNSSIVTLKVKGKLNVIYLNWPVFENSQSQEGNQCEGASTELIYITARVLINYITSRQQQMDSHNDDDGVVYSSVCR</sequence>
<name>A0A3B4UEK2_SERDU</name>
<dbReference type="GeneTree" id="ENSGT01010000222294"/>
<feature type="domain" description="Ig-like" evidence="2">
    <location>
        <begin position="133"/>
        <end position="214"/>
    </location>
</feature>
<dbReference type="InterPro" id="IPR036179">
    <property type="entry name" value="Ig-like_dom_sf"/>
</dbReference>
<protein>
    <recommendedName>
        <fullName evidence="2">Ig-like domain-containing protein</fullName>
    </recommendedName>
</protein>
<dbReference type="InterPro" id="IPR013783">
    <property type="entry name" value="Ig-like_fold"/>
</dbReference>
<dbReference type="Pfam" id="PF13895">
    <property type="entry name" value="Ig_2"/>
    <property type="match status" value="2"/>
</dbReference>
<accession>A0A3B4UEK2</accession>
<evidence type="ECO:0000256" key="1">
    <source>
        <dbReference type="SAM" id="MobiDB-lite"/>
    </source>
</evidence>
<evidence type="ECO:0000313" key="3">
    <source>
        <dbReference type="Ensembl" id="ENSSDUP00000016120.1"/>
    </source>
</evidence>
<dbReference type="AlphaFoldDB" id="A0A3B4UEK2"/>
<dbReference type="SMART" id="SM00408">
    <property type="entry name" value="IGc2"/>
    <property type="match status" value="2"/>
</dbReference>
<evidence type="ECO:0000313" key="4">
    <source>
        <dbReference type="Proteomes" id="UP000261420"/>
    </source>
</evidence>
<dbReference type="Ensembl" id="ENSSDUT00000016413.1">
    <property type="protein sequence ID" value="ENSSDUP00000016120.1"/>
    <property type="gene ID" value="ENSSDUG00000011737.1"/>
</dbReference>
<feature type="region of interest" description="Disordered" evidence="1">
    <location>
        <begin position="209"/>
        <end position="228"/>
    </location>
</feature>
<dbReference type="PANTHER" id="PTHR46013">
    <property type="entry name" value="VASCULAR CELL ADHESION MOLECULE 1"/>
    <property type="match status" value="1"/>
</dbReference>
<dbReference type="Proteomes" id="UP000261420">
    <property type="component" value="Unplaced"/>
</dbReference>
<feature type="domain" description="Ig-like" evidence="2">
    <location>
        <begin position="217"/>
        <end position="302"/>
    </location>
</feature>
<dbReference type="PANTHER" id="PTHR46013:SF4">
    <property type="entry name" value="B-CELL RECEPTOR CD22-RELATED"/>
    <property type="match status" value="1"/>
</dbReference>
<reference evidence="3" key="2">
    <citation type="submission" date="2025-09" db="UniProtKB">
        <authorList>
            <consortium name="Ensembl"/>
        </authorList>
    </citation>
    <scope>IDENTIFICATION</scope>
</reference>
<dbReference type="InterPro" id="IPR007110">
    <property type="entry name" value="Ig-like_dom"/>
</dbReference>
<dbReference type="SMART" id="SM00409">
    <property type="entry name" value="IG"/>
    <property type="match status" value="3"/>
</dbReference>